<evidence type="ECO:0000313" key="2">
    <source>
        <dbReference type="EMBL" id="OAE28534.1"/>
    </source>
</evidence>
<name>A0A176W6C5_MARPO</name>
<sequence>MLLGSSPSPSPMYPLDGVVPAPTQPQPTRTSLVFYLLAAQRLKHYAVESRGFSTLGSYPSRESKPEAVLTIFQVAVLKFDEGVRVPFPCLLLGIVDRETGSSPVAG</sequence>
<comment type="caution">
    <text evidence="2">The sequence shown here is derived from an EMBL/GenBank/DDBJ whole genome shotgun (WGS) entry which is preliminary data.</text>
</comment>
<evidence type="ECO:0000313" key="3">
    <source>
        <dbReference type="Proteomes" id="UP000077202"/>
    </source>
</evidence>
<accession>A0A176W6C5</accession>
<feature type="region of interest" description="Disordered" evidence="1">
    <location>
        <begin position="1"/>
        <end position="24"/>
    </location>
</feature>
<proteinExistence type="predicted"/>
<evidence type="ECO:0000256" key="1">
    <source>
        <dbReference type="SAM" id="MobiDB-lite"/>
    </source>
</evidence>
<keyword evidence="3" id="KW-1185">Reference proteome</keyword>
<protein>
    <submittedName>
        <fullName evidence="2">Uncharacterized protein</fullName>
    </submittedName>
</protein>
<organism evidence="2 3">
    <name type="scientific">Marchantia polymorpha subsp. ruderalis</name>
    <dbReference type="NCBI Taxonomy" id="1480154"/>
    <lineage>
        <taxon>Eukaryota</taxon>
        <taxon>Viridiplantae</taxon>
        <taxon>Streptophyta</taxon>
        <taxon>Embryophyta</taxon>
        <taxon>Marchantiophyta</taxon>
        <taxon>Marchantiopsida</taxon>
        <taxon>Marchantiidae</taxon>
        <taxon>Marchantiales</taxon>
        <taxon>Marchantiaceae</taxon>
        <taxon>Marchantia</taxon>
    </lineage>
</organism>
<dbReference type="EMBL" id="LVLJ01001709">
    <property type="protein sequence ID" value="OAE28534.1"/>
    <property type="molecule type" value="Genomic_DNA"/>
</dbReference>
<gene>
    <name evidence="2" type="ORF">AXG93_2175s1170</name>
</gene>
<dbReference type="Proteomes" id="UP000077202">
    <property type="component" value="Unassembled WGS sequence"/>
</dbReference>
<reference evidence="2" key="1">
    <citation type="submission" date="2016-03" db="EMBL/GenBank/DDBJ databases">
        <title>Mechanisms controlling the formation of the plant cell surface in tip-growing cells are functionally conserved among land plants.</title>
        <authorList>
            <person name="Honkanen S."/>
            <person name="Jones V.A."/>
            <person name="Morieri G."/>
            <person name="Champion C."/>
            <person name="Hetherington A.J."/>
            <person name="Kelly S."/>
            <person name="Saint-Marcoux D."/>
            <person name="Proust H."/>
            <person name="Prescott H."/>
            <person name="Dolan L."/>
        </authorList>
    </citation>
    <scope>NUCLEOTIDE SEQUENCE [LARGE SCALE GENOMIC DNA]</scope>
    <source>
        <tissue evidence="2">Whole gametophyte</tissue>
    </source>
</reference>
<dbReference type="AlphaFoldDB" id="A0A176W6C5"/>